<protein>
    <recommendedName>
        <fullName evidence="2">Gliding motility-associated lipoprotein GldB</fullName>
    </recommendedName>
</protein>
<gene>
    <name evidence="1" type="ORF">PCLFYP37_03427</name>
</gene>
<sequence>MFFSSCRWSSVPWWTDSQSDKGEKIFRYDRLVDEFVSLNSFTSLQCMNTEYPAATRLLIEEVLAIGAVQEPRIEQRLREYYLDSTMQVLLEDVHDEYTDLNVEEAEISSVFEQVKKADPSFRIPFMYTQISGLNQSIVVGDSLLGISLDKYLGRDYPLYRKYYHDYQRRVMDRSWLVSDALFYYLSHEYPLPDDKVHTLLDYIADYGKIHWVIAHCRNISLEQEAGFEEERVLWYKENETEVWNWLMGHGVLTSADLTMIRLFMEPRGTTPYIGKDSPDQIGLWLGLQIIDHYMKSHPQMTIGELLHENDYEKILRESGYHPSANKK</sequence>
<organism evidence="1">
    <name type="scientific">Paraprevotella clara</name>
    <dbReference type="NCBI Taxonomy" id="454154"/>
    <lineage>
        <taxon>Bacteria</taxon>
        <taxon>Pseudomonadati</taxon>
        <taxon>Bacteroidota</taxon>
        <taxon>Bacteroidia</taxon>
        <taxon>Bacteroidales</taxon>
        <taxon>Prevotellaceae</taxon>
        <taxon>Paraprevotella</taxon>
    </lineage>
</organism>
<name>A0A6N3GHD5_9BACT</name>
<evidence type="ECO:0000313" key="1">
    <source>
        <dbReference type="EMBL" id="VYU63742.1"/>
    </source>
</evidence>
<evidence type="ECO:0008006" key="2">
    <source>
        <dbReference type="Google" id="ProtNLM"/>
    </source>
</evidence>
<accession>A0A6N3GHD5</accession>
<dbReference type="EMBL" id="CACRUT010000029">
    <property type="protein sequence ID" value="VYU63742.1"/>
    <property type="molecule type" value="Genomic_DNA"/>
</dbReference>
<dbReference type="RefSeq" id="WP_302979540.1">
    <property type="nucleotide sequence ID" value="NZ_CACRUT010000029.1"/>
</dbReference>
<dbReference type="InterPro" id="IPR019853">
    <property type="entry name" value="GldB-like"/>
</dbReference>
<proteinExistence type="predicted"/>
<reference evidence="1" key="1">
    <citation type="submission" date="2019-11" db="EMBL/GenBank/DDBJ databases">
        <authorList>
            <person name="Feng L."/>
        </authorList>
    </citation>
    <scope>NUCLEOTIDE SEQUENCE</scope>
    <source>
        <strain evidence="1">PclaraLFYP37</strain>
    </source>
</reference>
<dbReference type="Pfam" id="PF25594">
    <property type="entry name" value="GldB_lipo"/>
    <property type="match status" value="1"/>
</dbReference>
<dbReference type="AlphaFoldDB" id="A0A6N3GHD5"/>